<dbReference type="InterPro" id="IPR029041">
    <property type="entry name" value="FAD-linked_oxidoreductase-like"/>
</dbReference>
<sequence length="140" mass="15723">MGASVTPFYDPVELQIIKMQKKIKAGAKFFQTQAVYDPQILKNFKQKTEEHHIQTKILAGIIPLKSPGMANYMNKNVPGIHVPEEIIERLRKAQDKQKEGLKIAAELIQQIKEQNLADGVHIMAIGAEENVPLLLDLSNL</sequence>
<dbReference type="STRING" id="520767.ATZ99_02690"/>
<comment type="pathway">
    <text evidence="2 8">One-carbon metabolism; tetrahydrofolate interconversion.</text>
</comment>
<dbReference type="PANTHER" id="PTHR45754">
    <property type="entry name" value="METHYLENETETRAHYDROFOLATE REDUCTASE"/>
    <property type="match status" value="1"/>
</dbReference>
<keyword evidence="9" id="KW-0489">Methyltransferase</keyword>
<keyword evidence="10" id="KW-1185">Reference proteome</keyword>
<dbReference type="GO" id="GO:0009086">
    <property type="term" value="P:methionine biosynthetic process"/>
    <property type="evidence" value="ECO:0007669"/>
    <property type="project" value="TreeGrafter"/>
</dbReference>
<dbReference type="Proteomes" id="UP000075737">
    <property type="component" value="Unassembled WGS sequence"/>
</dbReference>
<evidence type="ECO:0000256" key="3">
    <source>
        <dbReference type="ARBA" id="ARBA00006743"/>
    </source>
</evidence>
<keyword evidence="5 8" id="KW-0274">FAD</keyword>
<dbReference type="GO" id="GO:0008168">
    <property type="term" value="F:methyltransferase activity"/>
    <property type="evidence" value="ECO:0007669"/>
    <property type="project" value="UniProtKB-KW"/>
</dbReference>
<name>A0A162MYC3_9FIRM</name>
<dbReference type="GO" id="GO:0106312">
    <property type="term" value="F:methylenetetrahydrofolate reductase (NADH) activity"/>
    <property type="evidence" value="ECO:0007669"/>
    <property type="project" value="UniProtKB-EC"/>
</dbReference>
<protein>
    <recommendedName>
        <fullName evidence="8">Methylenetetrahydrofolate reductase</fullName>
    </recommendedName>
</protein>
<evidence type="ECO:0000256" key="7">
    <source>
        <dbReference type="ARBA" id="ARBA00048628"/>
    </source>
</evidence>
<comment type="similarity">
    <text evidence="3 8">Belongs to the methylenetetrahydrofolate reductase family.</text>
</comment>
<evidence type="ECO:0000256" key="6">
    <source>
        <dbReference type="ARBA" id="ARBA00023002"/>
    </source>
</evidence>
<dbReference type="GO" id="GO:0005829">
    <property type="term" value="C:cytosol"/>
    <property type="evidence" value="ECO:0007669"/>
    <property type="project" value="TreeGrafter"/>
</dbReference>
<dbReference type="GO" id="GO:0071949">
    <property type="term" value="F:FAD binding"/>
    <property type="evidence" value="ECO:0007669"/>
    <property type="project" value="TreeGrafter"/>
</dbReference>
<evidence type="ECO:0000256" key="5">
    <source>
        <dbReference type="ARBA" id="ARBA00022827"/>
    </source>
</evidence>
<keyword evidence="4 8" id="KW-0285">Flavoprotein</keyword>
<dbReference type="AlphaFoldDB" id="A0A162MYC3"/>
<dbReference type="EMBL" id="LOHZ01000017">
    <property type="protein sequence ID" value="KYO68494.1"/>
    <property type="molecule type" value="Genomic_DNA"/>
</dbReference>
<comment type="cofactor">
    <cofactor evidence="1 8">
        <name>FAD</name>
        <dbReference type="ChEBI" id="CHEBI:57692"/>
    </cofactor>
</comment>
<comment type="catalytic activity">
    <reaction evidence="7">
        <text>(6S)-5-methyl-5,6,7,8-tetrahydrofolate + NAD(+) = (6R)-5,10-methylene-5,6,7,8-tetrahydrofolate + NADH + H(+)</text>
        <dbReference type="Rhea" id="RHEA:19821"/>
        <dbReference type="ChEBI" id="CHEBI:15378"/>
        <dbReference type="ChEBI" id="CHEBI:15636"/>
        <dbReference type="ChEBI" id="CHEBI:18608"/>
        <dbReference type="ChEBI" id="CHEBI:57540"/>
        <dbReference type="ChEBI" id="CHEBI:57945"/>
        <dbReference type="EC" id="1.5.1.54"/>
    </reaction>
    <physiologicalReaction direction="right-to-left" evidence="7">
        <dbReference type="Rhea" id="RHEA:19823"/>
    </physiologicalReaction>
</comment>
<dbReference type="Pfam" id="PF02219">
    <property type="entry name" value="MTHFR"/>
    <property type="match status" value="1"/>
</dbReference>
<proteinExistence type="inferred from homology"/>
<dbReference type="PANTHER" id="PTHR45754:SF3">
    <property type="entry name" value="METHYLENETETRAHYDROFOLATE REDUCTASE (NADPH)"/>
    <property type="match status" value="1"/>
</dbReference>
<keyword evidence="6 8" id="KW-0560">Oxidoreductase</keyword>
<dbReference type="PATRIC" id="fig|520767.4.peg.269"/>
<evidence type="ECO:0000313" key="10">
    <source>
        <dbReference type="Proteomes" id="UP000075737"/>
    </source>
</evidence>
<accession>A0A162MYC3</accession>
<dbReference type="InterPro" id="IPR003171">
    <property type="entry name" value="Mehydrof_redctse-like"/>
</dbReference>
<dbReference type="GO" id="GO:0035999">
    <property type="term" value="P:tetrahydrofolate interconversion"/>
    <property type="evidence" value="ECO:0007669"/>
    <property type="project" value="UniProtKB-UniPathway"/>
</dbReference>
<reference evidence="9 10" key="1">
    <citation type="submission" date="2015-12" db="EMBL/GenBank/DDBJ databases">
        <title>Draft genome of Thermovenabulum gondwanense isolated from a red thermophilic microbial mat colonisisng an outflow channel of a bore well.</title>
        <authorList>
            <person name="Patel B.K."/>
        </authorList>
    </citation>
    <scope>NUCLEOTIDE SEQUENCE [LARGE SCALE GENOMIC DNA]</scope>
    <source>
        <strain evidence="9 10">R270</strain>
    </source>
</reference>
<dbReference type="UniPathway" id="UPA00193"/>
<dbReference type="GO" id="GO:0032259">
    <property type="term" value="P:methylation"/>
    <property type="evidence" value="ECO:0007669"/>
    <property type="project" value="UniProtKB-KW"/>
</dbReference>
<evidence type="ECO:0000256" key="2">
    <source>
        <dbReference type="ARBA" id="ARBA00004777"/>
    </source>
</evidence>
<keyword evidence="9" id="KW-0808">Transferase</keyword>
<evidence type="ECO:0000256" key="4">
    <source>
        <dbReference type="ARBA" id="ARBA00022630"/>
    </source>
</evidence>
<evidence type="ECO:0000256" key="1">
    <source>
        <dbReference type="ARBA" id="ARBA00001974"/>
    </source>
</evidence>
<gene>
    <name evidence="9" type="primary">yitJ_1</name>
    <name evidence="9" type="ORF">ATZ99_02690</name>
</gene>
<dbReference type="SUPFAM" id="SSF51730">
    <property type="entry name" value="FAD-linked oxidoreductase"/>
    <property type="match status" value="1"/>
</dbReference>
<comment type="caution">
    <text evidence="9">The sequence shown here is derived from an EMBL/GenBank/DDBJ whole genome shotgun (WGS) entry which is preliminary data.</text>
</comment>
<dbReference type="Gene3D" id="3.20.20.220">
    <property type="match status" value="1"/>
</dbReference>
<evidence type="ECO:0000313" key="9">
    <source>
        <dbReference type="EMBL" id="KYO68494.1"/>
    </source>
</evidence>
<organism evidence="9 10">
    <name type="scientific">Thermovenabulum gondwanense</name>
    <dbReference type="NCBI Taxonomy" id="520767"/>
    <lineage>
        <taxon>Bacteria</taxon>
        <taxon>Bacillati</taxon>
        <taxon>Bacillota</taxon>
        <taxon>Clostridia</taxon>
        <taxon>Thermosediminibacterales</taxon>
        <taxon>Thermosediminibacteraceae</taxon>
        <taxon>Thermovenabulum</taxon>
    </lineage>
</organism>
<evidence type="ECO:0000256" key="8">
    <source>
        <dbReference type="RuleBase" id="RU003862"/>
    </source>
</evidence>